<name>A0A074SKC6_9AGAM</name>
<evidence type="ECO:0000256" key="3">
    <source>
        <dbReference type="SAM" id="SignalP"/>
    </source>
</evidence>
<dbReference type="HOGENOM" id="CLU_605739_0_0_1"/>
<dbReference type="OrthoDB" id="3258237at2759"/>
<dbReference type="AlphaFoldDB" id="A0A074SKC6"/>
<dbReference type="EMBL" id="AZST01000246">
    <property type="protein sequence ID" value="KEP50522.1"/>
    <property type="molecule type" value="Genomic_DNA"/>
</dbReference>
<feature type="compositionally biased region" description="Polar residues" evidence="1">
    <location>
        <begin position="423"/>
        <end position="442"/>
    </location>
</feature>
<evidence type="ECO:0000313" key="4">
    <source>
        <dbReference type="EMBL" id="KEP50522.1"/>
    </source>
</evidence>
<keyword evidence="3" id="KW-0732">Signal</keyword>
<keyword evidence="2" id="KW-0472">Membrane</keyword>
<protein>
    <submittedName>
        <fullName evidence="4">Putative transmembrane protein</fullName>
    </submittedName>
</protein>
<accession>A0A074SKC6</accession>
<evidence type="ECO:0000256" key="1">
    <source>
        <dbReference type="SAM" id="MobiDB-lite"/>
    </source>
</evidence>
<keyword evidence="5" id="KW-1185">Reference proteome</keyword>
<keyword evidence="2 4" id="KW-0812">Transmembrane</keyword>
<evidence type="ECO:0000256" key="2">
    <source>
        <dbReference type="SAM" id="Phobius"/>
    </source>
</evidence>
<reference evidence="4 5" key="1">
    <citation type="submission" date="2013-12" db="EMBL/GenBank/DDBJ databases">
        <authorList>
            <person name="Cubeta M."/>
            <person name="Pakala S."/>
            <person name="Fedorova N."/>
            <person name="Thomas E."/>
            <person name="Dean R."/>
            <person name="Jabaji S."/>
            <person name="Neate S."/>
            <person name="Toda T."/>
            <person name="Tavantzis S."/>
            <person name="Vilgalys R."/>
            <person name="Bharathan N."/>
            <person name="Pakala S."/>
            <person name="Losada L.S."/>
            <person name="Zafar N."/>
            <person name="Nierman W."/>
        </authorList>
    </citation>
    <scope>NUCLEOTIDE SEQUENCE [LARGE SCALE GENOMIC DNA]</scope>
    <source>
        <strain evidence="4 5">123E</strain>
    </source>
</reference>
<feature type="compositionally biased region" description="Polar residues" evidence="1">
    <location>
        <begin position="405"/>
        <end position="414"/>
    </location>
</feature>
<sequence>MGLDYLSSCFLSILLLFPSVHAQQRTNKTVDDADVFNSYNPGGIQYGPAWYVEPDGRNRFNSTLHTSRTAASNLIYFFQGDAIHYYADRDYPHGPARVYLDGDQTGEVVLSNASSIQYQKLLWSKYNLGPGDHQIIISHAGTDGQYIGLDNFVIESDHGFTPSQAGPAASSIPSEAVIIDDNDLTHVSYSAGWDPAIQTSQYHAFHFKNTMHRTSQPGASVSFSFNGTAVWYYTDLSPGHARVNVTLDGKQSWVVTGDATFISAQRILWNVTDLPYGEHTIVITHQDTTGLWATLDFFRYLPTEPTPLGPPKSSLPIGPVVGGAVGGVVLLALCGIAYILRRRRAAKHRPYFEPKDSTGPPLLNPSPDSAPHHIPSQPVWGYVSQPYCSPTSDILTGPSPVTRPQKGQLTQMTDGPTGASVPPGTTASSSWAPTVSASNSGETDIDNPPPYT</sequence>
<feature type="region of interest" description="Disordered" evidence="1">
    <location>
        <begin position="391"/>
        <end position="452"/>
    </location>
</feature>
<feature type="signal peptide" evidence="3">
    <location>
        <begin position="1"/>
        <end position="22"/>
    </location>
</feature>
<dbReference type="STRING" id="1423351.A0A074SKC6"/>
<keyword evidence="2" id="KW-1133">Transmembrane helix</keyword>
<proteinExistence type="predicted"/>
<dbReference type="Proteomes" id="UP000027456">
    <property type="component" value="Unassembled WGS sequence"/>
</dbReference>
<dbReference type="Gene3D" id="2.60.120.260">
    <property type="entry name" value="Galactose-binding domain-like"/>
    <property type="match status" value="2"/>
</dbReference>
<comment type="caution">
    <text evidence="4">The sequence shown here is derived from an EMBL/GenBank/DDBJ whole genome shotgun (WGS) entry which is preliminary data.</text>
</comment>
<feature type="region of interest" description="Disordered" evidence="1">
    <location>
        <begin position="350"/>
        <end position="376"/>
    </location>
</feature>
<feature type="transmembrane region" description="Helical" evidence="2">
    <location>
        <begin position="320"/>
        <end position="340"/>
    </location>
</feature>
<organism evidence="4 5">
    <name type="scientific">Rhizoctonia solani 123E</name>
    <dbReference type="NCBI Taxonomy" id="1423351"/>
    <lineage>
        <taxon>Eukaryota</taxon>
        <taxon>Fungi</taxon>
        <taxon>Dikarya</taxon>
        <taxon>Basidiomycota</taxon>
        <taxon>Agaricomycotina</taxon>
        <taxon>Agaricomycetes</taxon>
        <taxon>Cantharellales</taxon>
        <taxon>Ceratobasidiaceae</taxon>
        <taxon>Rhizoctonia</taxon>
    </lineage>
</organism>
<feature type="chain" id="PRO_5001700178" evidence="3">
    <location>
        <begin position="23"/>
        <end position="452"/>
    </location>
</feature>
<gene>
    <name evidence="4" type="ORF">V565_078570</name>
</gene>
<evidence type="ECO:0000313" key="5">
    <source>
        <dbReference type="Proteomes" id="UP000027456"/>
    </source>
</evidence>